<name>A0ABZ3HBC3_9BACT</name>
<gene>
    <name evidence="1" type="ORF">WCY31_02915</name>
</gene>
<dbReference type="EMBL" id="CP147920">
    <property type="protein sequence ID" value="XAU15657.1"/>
    <property type="molecule type" value="Genomic_DNA"/>
</dbReference>
<protein>
    <recommendedName>
        <fullName evidence="3">WGR domain-containing protein</fullName>
    </recommendedName>
</protein>
<proteinExistence type="predicted"/>
<sequence length="72" mass="8253">MTLVRKNNRSLSYYKIVLYPTLFNDYLVIHHCGLHCSKSSKKHYFSSKKEALLSSLNIISAKKAEGFELLSS</sequence>
<accession>A0ABZ3HBC3</accession>
<organism evidence="1 2">
    <name type="scientific">Sulfurimonas diazotrophicus</name>
    <dbReference type="NCBI Taxonomy" id="3131939"/>
    <lineage>
        <taxon>Bacteria</taxon>
        <taxon>Pseudomonadati</taxon>
        <taxon>Campylobacterota</taxon>
        <taxon>Epsilonproteobacteria</taxon>
        <taxon>Campylobacterales</taxon>
        <taxon>Sulfurimonadaceae</taxon>
        <taxon>Sulfurimonas</taxon>
    </lineage>
</organism>
<dbReference type="Proteomes" id="UP001447842">
    <property type="component" value="Chromosome"/>
</dbReference>
<evidence type="ECO:0000313" key="2">
    <source>
        <dbReference type="Proteomes" id="UP001447842"/>
    </source>
</evidence>
<dbReference type="RefSeq" id="WP_345973058.1">
    <property type="nucleotide sequence ID" value="NZ_CP147920.1"/>
</dbReference>
<reference evidence="1 2" key="1">
    <citation type="submission" date="2024-03" db="EMBL/GenBank/DDBJ databases">
        <title>Sulfurimonas sp. HSL3-1.</title>
        <authorList>
            <person name="Wang S."/>
        </authorList>
    </citation>
    <scope>NUCLEOTIDE SEQUENCE [LARGE SCALE GENOMIC DNA]</scope>
    <source>
        <strain evidence="1 2">HSL3-1</strain>
    </source>
</reference>
<evidence type="ECO:0008006" key="3">
    <source>
        <dbReference type="Google" id="ProtNLM"/>
    </source>
</evidence>
<evidence type="ECO:0000313" key="1">
    <source>
        <dbReference type="EMBL" id="XAU15657.1"/>
    </source>
</evidence>
<keyword evidence="2" id="KW-1185">Reference proteome</keyword>